<keyword evidence="6" id="KW-1185">Reference proteome</keyword>
<feature type="region of interest" description="Disordered" evidence="1">
    <location>
        <begin position="551"/>
        <end position="577"/>
    </location>
</feature>
<name>A0AA38RD32_9PEZI</name>
<evidence type="ECO:0000259" key="4">
    <source>
        <dbReference type="Pfam" id="PF25038"/>
    </source>
</evidence>
<feature type="region of interest" description="Disordered" evidence="1">
    <location>
        <begin position="110"/>
        <end position="129"/>
    </location>
</feature>
<dbReference type="InterPro" id="IPR056779">
    <property type="entry name" value="Csf1_C"/>
</dbReference>
<dbReference type="InterPro" id="IPR029636">
    <property type="entry name" value="Csf1"/>
</dbReference>
<feature type="region of interest" description="Disordered" evidence="1">
    <location>
        <begin position="2417"/>
        <end position="2444"/>
    </location>
</feature>
<accession>A0AA38RD32</accession>
<feature type="region of interest" description="Disordered" evidence="1">
    <location>
        <begin position="3143"/>
        <end position="3169"/>
    </location>
</feature>
<feature type="compositionally biased region" description="Basic and acidic residues" evidence="1">
    <location>
        <begin position="3150"/>
        <end position="3160"/>
    </location>
</feature>
<feature type="region of interest" description="Disordered" evidence="1">
    <location>
        <begin position="444"/>
        <end position="465"/>
    </location>
</feature>
<dbReference type="Proteomes" id="UP001174694">
    <property type="component" value="Unassembled WGS sequence"/>
</dbReference>
<feature type="compositionally biased region" description="Basic and acidic residues" evidence="1">
    <location>
        <begin position="186"/>
        <end position="197"/>
    </location>
</feature>
<feature type="region of interest" description="Disordered" evidence="1">
    <location>
        <begin position="1215"/>
        <end position="1268"/>
    </location>
</feature>
<dbReference type="EMBL" id="JANBVO010000035">
    <property type="protein sequence ID" value="KAJ9137327.1"/>
    <property type="molecule type" value="Genomic_DNA"/>
</dbReference>
<dbReference type="PANTHER" id="PTHR32085:SF3">
    <property type="entry name" value="PROTEIN CSF1"/>
    <property type="match status" value="1"/>
</dbReference>
<evidence type="ECO:0000259" key="3">
    <source>
        <dbReference type="Pfam" id="PF21678"/>
    </source>
</evidence>
<dbReference type="PANTHER" id="PTHR32085">
    <property type="entry name" value="PROTEIN CSF1"/>
    <property type="match status" value="1"/>
</dbReference>
<reference evidence="5" key="1">
    <citation type="submission" date="2022-07" db="EMBL/GenBank/DDBJ databases">
        <title>Fungi with potential for degradation of polypropylene.</title>
        <authorList>
            <person name="Gostincar C."/>
        </authorList>
    </citation>
    <scope>NUCLEOTIDE SEQUENCE</scope>
    <source>
        <strain evidence="5">EXF-13308</strain>
    </source>
</reference>
<keyword evidence="2" id="KW-0812">Transmembrane</keyword>
<feature type="compositionally biased region" description="Basic and acidic residues" evidence="1">
    <location>
        <begin position="551"/>
        <end position="562"/>
    </location>
</feature>
<evidence type="ECO:0000313" key="6">
    <source>
        <dbReference type="Proteomes" id="UP001174694"/>
    </source>
</evidence>
<dbReference type="GO" id="GO:0006113">
    <property type="term" value="P:fermentation"/>
    <property type="evidence" value="ECO:0007669"/>
    <property type="project" value="InterPro"/>
</dbReference>
<evidence type="ECO:0000256" key="1">
    <source>
        <dbReference type="SAM" id="MobiDB-lite"/>
    </source>
</evidence>
<proteinExistence type="predicted"/>
<evidence type="ECO:0000256" key="2">
    <source>
        <dbReference type="SAM" id="Phobius"/>
    </source>
</evidence>
<feature type="compositionally biased region" description="Basic and acidic residues" evidence="1">
    <location>
        <begin position="110"/>
        <end position="128"/>
    </location>
</feature>
<protein>
    <submittedName>
        <fullName evidence="5">Fermentation associated protein</fullName>
    </submittedName>
</protein>
<keyword evidence="2" id="KW-1133">Transmembrane helix</keyword>
<feature type="region of interest" description="Disordered" evidence="1">
    <location>
        <begin position="164"/>
        <end position="240"/>
    </location>
</feature>
<evidence type="ECO:0000313" key="5">
    <source>
        <dbReference type="EMBL" id="KAJ9137327.1"/>
    </source>
</evidence>
<sequence length="3244" mass="363106">MAGPDVGAKFSGIFLGYMIIAGFIAIVFLLYLNRVIASLLSWGIRTWSWNAYGVYIDIQALQVSLLGGRVFFVGLRYHGNNETILVQHGHITWQYWLWRVRGVDLTKSVKGDDGKDASQVEDGHDGKPSRLPCRMTVSLAGLEWFVYNRSPAYDAVLAGMTEDSATIPPEQGDVPAASKLRRRHRASEDKAALEKDSPIAPSYHLPDEEKSIMSARQHAHADPLPIQTSESDDEGKGLERKATHREADLPLMLQLLPIQFKCDRAALVMGNETTPAILIVKTKGLSGEIDAAATSTPDPYRQLYKLKFENPVVEIKDNEDFKEGLSEKATREKQLARETEPTPRRSFLRRYHRKTMHQLRNLVPWWRKSVESFSPDSQSRQGTAASQVPGSIHWHGLSRYLDDYDRDEKGRWAGIEYAAVTTILDTPEACLTIYWDAAGRVTTSSRRRSTGKARGRDAPIKINGDEPPPAWGITLSIKGGTVNYGPWADRHRAKLQQTFFPTLSKDAEPAQALPVGAERVPTQFKLYVELDEDVTLRIPIREESKNWRYRDKEPGLKTDQGRNRRRGRSRFRKTDQGGASTYERQYGWLDIKIAANTAVSYSMDMLAGPNGYTNTLDLDMPNTEISSSINHEVLWRSGTQRISCDLSTPLKWNGLRQWRFDIKSDDLELFLLRDHVFLLIDLVDDWTTGPPPEYLVFTPFKYYLDFHLKNVKLYLNVNDANIINKPTDFNDNTYLEIGSPLLESSASIPIDRYRPSKNTIPFDVRTETAVINLHVPPWNTQATFLSSKDIGHLENLVLDGKYHYNATTSPANTDALVLNLSGQSPVVHLYGFVIRYFLKLKDNYFGDDVHFKTLDEYQDMLRLKETDPEAENTNKPPPKRSNDLDVILSVRADDPKVFLPANLYSCAQHVQIDAASLSADLRFTNYYMDMEFALSPMSLSLGSGDDPLGTPESATSSTQLFIDGICVDGHRLFGLPPTEATYMCNWDLSVGAITGECTADFLTSLMRGGKSFGFSFDDDENALIPYSSVVMYDITFLRVFVQSIRIWLHVDEAAFLLSTGSIDVKYNDWARSHYSRRANIRVPDIQFSCVNSETAARHKSRSQSPIQPDALVHTSLHLAIIGRKFAFSQERKLQQEHVRREDQRTHRTEFLIVPGLLQEPLIPDRTDPPAQPVPPIPLPTLTADLQDDKISLSSTGTSRRSWGLRHKASFLSMSSMSQSSILRPHSSTQSRRFSKATDSLHVRQFEPEGTSPHGEHATHNRQVSASTGHHSAFYTAPGDFSDRREQMHNTVAFSSQYFAPYFPLESVFPDSSDTAVPSVEADDDFSEGIDFNLEDIDPSLLGEDYTYSSVLIELPAGLTAFVTPVSLRYFATLMSSLQPSDPEDVLDVLQVDAMADIAKMQKQHKMKGDVADILLRIPKLNVRFINASDLDSPDPSQEEQDQYNVSLTKLALATRSESKWEDSFRAETKQARDSFHLTLGSIELSAAERFADMLDTQAAVKAEVENVMVSLGSKDVKYLDGDIGSIRCSTSSEKIEYLASLIHRTTMLATTLQPLFSTVACREEQLLKYLTYRLIADGQSVVDPTFLVRPSAVLRSAPQHLRTFDSWKLVTRIRQMWYTLDPRSQDQLRLDCLGHNFEVPVDVKEQVVAAFERWRSWDLNNVPQAILLKHVFGPALDGLPSTVAELPFLAVFRVREAAIVLDPGPKQNEIALLDLTARLHSGYEITETLPDDEAVKRRKRQLSVLNVYCGDARIRLNWELCELAEDVLRLYSRMRDETQPQPSPVPPRKHKAVTGERTLHVVLDIGQGSVDFDAVNLNSASLGSGMKASLLMRNGSNNLEDTDFILSCDAVTSRIRSHSQLLSQFQLRKPSVIISHSLQATETTDEHTIKASASSKQLSLVIKQDPIALLEVFDLLMKDEVAQLYRLKQQLPSASRPRPRSRKIVDRLSAFRVNLTMFLEEYTISTPLLQSITYTISGVVARAAMAANFGKEVIFDFDVKENSHEMQINVNNQPRSISLLQIPPTNGRITSHMGDGDHLLSVFASVELIQLDASAVYSLLSALNRPEISSAISDIQEQAKMIQKHANEIFEIDVEEKPVSLRSDEPSEKQQEPLIYTVHLTFAGLQVFGKSPLKSESEPMAHISFGLESVHLALANRLEPRGPVLAHSEFHLNLSRILFEIKRGTESALRRCGHLSFGALITATSRMTEEDTEERFFNVMSNAFDAGLSSETVSTVVDVLGYMGDKIKDLDTSRELEYLRKLRQSRPKIAINDQEEVESDIFDSFFSSSRYSLEFQKIQLAWLIDPPTEEQAAVGREDLILTLRRIEFGTRTRNSARLTIENLQLQMVPPGQDKRLRSLNSALLPEIIFNIAYVSSANTRRMAFQAVGKSLDLRLASGFIIPASNLSESISLSAKNVQQASQHWNPPAKTPSVQSPAPESEEPRRTLLGNKRLESLLVDADFAGAVVYLSGKRASEERSSSWAVRHGVAGKYGQFSSDEASSSTILRSPGLAFKMEYRDNGREDPSLYGEVKIDASSNILYPSVVPLVMDLSSSIKKVVSKETNTNVQPQDVINKAKAVQDDYILTADPSAVIGRLKLNLGLRICRQEFTLSCQPIARVAATASSDDIYFTVNTVHSAEQGNFFAISGAFTNIQASVQHVYSRESTGRFAVDSIDLSFMNSKHVSGISGVSAIMKVSPMQVYINAKQLQDFLLFREIWIPHEVHQGSSAPVANLTTETSQGHLVQRYQQVAATAAFPWTATISIDALEINLDLGQAIGKSIFSINELWVSSKKTSDWEQNLCLGFQRIGVDSTGRMSGSVAMENFRLRTSIQWPEREQALNETPLVQASVGFNQFRVKAAFDYQAFLMSDITKLDFLMYNVRRTREGTSDRLVAIFEGDAVQVFGTTTSVAQSVALYQAFQKLVQERRANFESSLKEIEKFMRRKSVSSPALMPRVSLPKQVDDEILAKSPISLDTDVVVNLKALNLGVFPSTFSDHQVLKMEATNAQARFAASIESRRIHSMLGLTLGQLRIGLAGVRHIEAPKALSELAVEDVVRSATGSRGGTILKVPRVEAEMQTWQAPDSRQIDYIFKSAFEGKVEVGWNYSRISYIRGMWANHSKTLAQTWGRELPPLTASIRVTGVPGEEEQGGERQKQRDQQQEQQQGKITAEVSVPVSKYEYRALEPPVIETPQLRDMGEATPPLEWIGLHRDRLPNLTHQIVIVSLLELAGEVEDAYSRILGSS</sequence>
<dbReference type="Pfam" id="PF21678">
    <property type="entry name" value="Csf1_N"/>
    <property type="match status" value="1"/>
</dbReference>
<organism evidence="5 6">
    <name type="scientific">Pleurostoma richardsiae</name>
    <dbReference type="NCBI Taxonomy" id="41990"/>
    <lineage>
        <taxon>Eukaryota</taxon>
        <taxon>Fungi</taxon>
        <taxon>Dikarya</taxon>
        <taxon>Ascomycota</taxon>
        <taxon>Pezizomycotina</taxon>
        <taxon>Sordariomycetes</taxon>
        <taxon>Sordariomycetidae</taxon>
        <taxon>Calosphaeriales</taxon>
        <taxon>Pleurostomataceae</taxon>
        <taxon>Pleurostoma</taxon>
    </lineage>
</organism>
<feature type="domain" description="Csf1 C-terminal region" evidence="4">
    <location>
        <begin position="2499"/>
        <end position="3243"/>
    </location>
</feature>
<dbReference type="Pfam" id="PF25038">
    <property type="entry name" value="Csf1_C"/>
    <property type="match status" value="1"/>
</dbReference>
<comment type="caution">
    <text evidence="5">The sequence shown here is derived from an EMBL/GenBank/DDBJ whole genome shotgun (WGS) entry which is preliminary data.</text>
</comment>
<feature type="domain" description="Csf1 N-terminal" evidence="3">
    <location>
        <begin position="26"/>
        <end position="867"/>
    </location>
</feature>
<dbReference type="InterPro" id="IPR048636">
    <property type="entry name" value="Csf1_N"/>
</dbReference>
<feature type="transmembrane region" description="Helical" evidence="2">
    <location>
        <begin position="12"/>
        <end position="32"/>
    </location>
</feature>
<feature type="region of interest" description="Disordered" evidence="1">
    <location>
        <begin position="323"/>
        <end position="343"/>
    </location>
</feature>
<dbReference type="GO" id="GO:0016020">
    <property type="term" value="C:membrane"/>
    <property type="evidence" value="ECO:0007669"/>
    <property type="project" value="InterPro"/>
</dbReference>
<gene>
    <name evidence="5" type="ORF">NKR23_g9294</name>
</gene>
<feature type="region of interest" description="Disordered" evidence="1">
    <location>
        <begin position="1163"/>
        <end position="1198"/>
    </location>
</feature>
<feature type="compositionally biased region" description="Pro residues" evidence="1">
    <location>
        <begin position="1169"/>
        <end position="1178"/>
    </location>
</feature>
<keyword evidence="2" id="KW-0472">Membrane</keyword>